<organism evidence="3 4">
    <name type="scientific">Pseudosporangium ferrugineum</name>
    <dbReference type="NCBI Taxonomy" id="439699"/>
    <lineage>
        <taxon>Bacteria</taxon>
        <taxon>Bacillati</taxon>
        <taxon>Actinomycetota</taxon>
        <taxon>Actinomycetes</taxon>
        <taxon>Micromonosporales</taxon>
        <taxon>Micromonosporaceae</taxon>
        <taxon>Pseudosporangium</taxon>
    </lineage>
</organism>
<name>A0A2T0S2J2_9ACTN</name>
<dbReference type="InterPro" id="IPR025828">
    <property type="entry name" value="Put_sensor_dom"/>
</dbReference>
<feature type="transmembrane region" description="Helical" evidence="1">
    <location>
        <begin position="133"/>
        <end position="153"/>
    </location>
</feature>
<evidence type="ECO:0000259" key="2">
    <source>
        <dbReference type="Pfam" id="PF13796"/>
    </source>
</evidence>
<evidence type="ECO:0000256" key="1">
    <source>
        <dbReference type="SAM" id="Phobius"/>
    </source>
</evidence>
<comment type="caution">
    <text evidence="3">The sequence shown here is derived from an EMBL/GenBank/DDBJ whole genome shotgun (WGS) entry which is preliminary data.</text>
</comment>
<dbReference type="RefSeq" id="WP_106128469.1">
    <property type="nucleotide sequence ID" value="NZ_PVZG01000010.1"/>
</dbReference>
<dbReference type="Pfam" id="PF13796">
    <property type="entry name" value="Sensor"/>
    <property type="match status" value="1"/>
</dbReference>
<keyword evidence="4" id="KW-1185">Reference proteome</keyword>
<feature type="transmembrane region" description="Helical" evidence="1">
    <location>
        <begin position="68"/>
        <end position="92"/>
    </location>
</feature>
<feature type="transmembrane region" description="Helical" evidence="1">
    <location>
        <begin position="188"/>
        <end position="210"/>
    </location>
</feature>
<gene>
    <name evidence="3" type="ORF">CLV70_110226</name>
</gene>
<evidence type="ECO:0000313" key="4">
    <source>
        <dbReference type="Proteomes" id="UP000239209"/>
    </source>
</evidence>
<keyword evidence="1" id="KW-0812">Transmembrane</keyword>
<dbReference type="OrthoDB" id="4198152at2"/>
<dbReference type="Proteomes" id="UP000239209">
    <property type="component" value="Unassembled WGS sequence"/>
</dbReference>
<feature type="transmembrane region" description="Helical" evidence="1">
    <location>
        <begin position="159"/>
        <end position="181"/>
    </location>
</feature>
<feature type="transmembrane region" description="Helical" evidence="1">
    <location>
        <begin position="25"/>
        <end position="48"/>
    </location>
</feature>
<reference evidence="3 4" key="1">
    <citation type="submission" date="2018-03" db="EMBL/GenBank/DDBJ databases">
        <title>Genomic Encyclopedia of Archaeal and Bacterial Type Strains, Phase II (KMG-II): from individual species to whole genera.</title>
        <authorList>
            <person name="Goeker M."/>
        </authorList>
    </citation>
    <scope>NUCLEOTIDE SEQUENCE [LARGE SCALE GENOMIC DNA]</scope>
    <source>
        <strain evidence="3 4">DSM 45348</strain>
    </source>
</reference>
<dbReference type="EMBL" id="PVZG01000010">
    <property type="protein sequence ID" value="PRY27639.1"/>
    <property type="molecule type" value="Genomic_DNA"/>
</dbReference>
<sequence>MSTNDAPLQALLHRRYLLSAGPWRAFVYALTTLPVMAPVGAAMGLLVLPWVAALSWLTEGTAPHRTVLFLMVLSLALFAGVGPLFAIPLGVVERARLALLDPRPLPSPHPPLVAGPPAWARARYAETATWRELCYAAFLGLIVPTVYFGYGLAVLLDVAFVLSPLFASTGTVGWTFGAFTVHSSGEALPFAILGVLLAPVLWYLLGLIAAGQAATARALLGARADGAAPLPVPPAGDPVGPGFVTGPGPAADAFDRDRRRIAGDPTLVRVEFPWR</sequence>
<keyword evidence="1" id="KW-1133">Transmembrane helix</keyword>
<feature type="domain" description="Putative sensor" evidence="2">
    <location>
        <begin position="68"/>
        <end position="220"/>
    </location>
</feature>
<accession>A0A2T0S2J2</accession>
<dbReference type="AlphaFoldDB" id="A0A2T0S2J2"/>
<evidence type="ECO:0000313" key="3">
    <source>
        <dbReference type="EMBL" id="PRY27639.1"/>
    </source>
</evidence>
<keyword evidence="1" id="KW-0472">Membrane</keyword>
<proteinExistence type="predicted"/>
<protein>
    <submittedName>
        <fullName evidence="3">Putative sensor protein</fullName>
    </submittedName>
</protein>